<dbReference type="STRING" id="1679444.PYTT_0589"/>
<dbReference type="CDD" id="cd00477">
    <property type="entry name" value="FTHFS"/>
    <property type="match status" value="1"/>
</dbReference>
<comment type="similarity">
    <text evidence="6">Belongs to the formate--tetrahydrofolate ligase family.</text>
</comment>
<dbReference type="Gene3D" id="3.30.1510.10">
    <property type="entry name" value="Domain 2, N(10)-formyltetrahydrofolate synthetase"/>
    <property type="match status" value="1"/>
</dbReference>
<evidence type="ECO:0000256" key="2">
    <source>
        <dbReference type="ARBA" id="ARBA00022563"/>
    </source>
</evidence>
<sequence>MIGKTRPISEVAEYLGIDAAQVIPYGSDKAKVSIKALKGRPLKGKLILTSALTPTAAGEGKTTISIGLAQGLQAIGKRSVLALREPSMGPVFGRKGGATGGGMSSLTPADSINLHFTGDFHAITSAHNLLSAVIDNALFYGTTRLDPAKVTWKRVLDMNDRSLRNVVIGLNKQGVARESSFDITPASEIMAVLCLSESMDDLRERLDRMVIGFTRDDEAVYAREMKVTGALLAVLKDAVNPNLVQSIEGVPAFVHGGPFANIAHGCNSVLATKMALAYGDYVVTEGGFAFDLGAEKFLDIKCRQAGLSPDAIVIVATIRALKMHGGVAKDQLETPDVEAVKRGLENLGAHLESAARFKRPVVVAINLFAASDTAEEVQAVKDFCAGMGVRCAAADVFGKGGPGAEELARLVAEAADEPSPEFSCLYGLDDAVEVKMEKIATQMYGADGVDVSAPARKKLALLEKNGLTGLSVCMAKTQNSLSDDASLLGRPRGFRIHVRDFEIANGAGYLVALTGTIMRMPALPRVPSAEQIDVDEDGRITGMKG</sequence>
<keyword evidence="2 6" id="KW-0554">One-carbon metabolism</keyword>
<dbReference type="NCBIfam" id="NF010030">
    <property type="entry name" value="PRK13505.1"/>
    <property type="match status" value="1"/>
</dbReference>
<evidence type="ECO:0000313" key="8">
    <source>
        <dbReference type="Proteomes" id="UP000176204"/>
    </source>
</evidence>
<dbReference type="PATRIC" id="fig|1679444.3.peg.2044"/>
<dbReference type="RefSeq" id="WP_067773232.1">
    <property type="nucleotide sequence ID" value="NZ_LIGX01000010.1"/>
</dbReference>
<dbReference type="GO" id="GO:0035999">
    <property type="term" value="P:tetrahydrofolate interconversion"/>
    <property type="evidence" value="ECO:0007669"/>
    <property type="project" value="UniProtKB-UniRule"/>
</dbReference>
<evidence type="ECO:0000313" key="7">
    <source>
        <dbReference type="EMBL" id="SEH76779.1"/>
    </source>
</evidence>
<dbReference type="InterPro" id="IPR027417">
    <property type="entry name" value="P-loop_NTPase"/>
</dbReference>
<dbReference type="OrthoDB" id="9761733at2"/>
<dbReference type="UniPathway" id="UPA00193"/>
<dbReference type="InterPro" id="IPR000559">
    <property type="entry name" value="Formate_THF_ligase"/>
</dbReference>
<keyword evidence="4 6" id="KW-0547">Nucleotide-binding</keyword>
<dbReference type="Proteomes" id="UP000176204">
    <property type="component" value="Chromosome I"/>
</dbReference>
<keyword evidence="5 6" id="KW-0067">ATP-binding</keyword>
<organism evidence="7 8">
    <name type="scientific">Akkermansia glycaniphila</name>
    <dbReference type="NCBI Taxonomy" id="1679444"/>
    <lineage>
        <taxon>Bacteria</taxon>
        <taxon>Pseudomonadati</taxon>
        <taxon>Verrucomicrobiota</taxon>
        <taxon>Verrucomicrobiia</taxon>
        <taxon>Verrucomicrobiales</taxon>
        <taxon>Akkermansiaceae</taxon>
        <taxon>Akkermansia</taxon>
    </lineage>
</organism>
<feature type="binding site" evidence="6">
    <location>
        <begin position="55"/>
        <end position="62"/>
    </location>
    <ligand>
        <name>ATP</name>
        <dbReference type="ChEBI" id="CHEBI:30616"/>
    </ligand>
</feature>
<dbReference type="SUPFAM" id="SSF52540">
    <property type="entry name" value="P-loop containing nucleoside triphosphate hydrolases"/>
    <property type="match status" value="1"/>
</dbReference>
<dbReference type="PROSITE" id="PS00722">
    <property type="entry name" value="FTHFS_2"/>
    <property type="match status" value="1"/>
</dbReference>
<reference evidence="8" key="1">
    <citation type="submission" date="2016-09" db="EMBL/GenBank/DDBJ databases">
        <authorList>
            <person name="Koehorst J."/>
        </authorList>
    </citation>
    <scope>NUCLEOTIDE SEQUENCE [LARGE SCALE GENOMIC DNA]</scope>
</reference>
<evidence type="ECO:0000256" key="4">
    <source>
        <dbReference type="ARBA" id="ARBA00022741"/>
    </source>
</evidence>
<keyword evidence="3 6" id="KW-0436">Ligase</keyword>
<evidence type="ECO:0000256" key="3">
    <source>
        <dbReference type="ARBA" id="ARBA00022598"/>
    </source>
</evidence>
<dbReference type="FunFam" id="3.10.410.10:FF:000001">
    <property type="entry name" value="Putative formate--tetrahydrofolate ligase"/>
    <property type="match status" value="1"/>
</dbReference>
<protein>
    <recommendedName>
        <fullName evidence="6">Formate--tetrahydrofolate ligase</fullName>
        <ecNumber evidence="6">6.3.4.3</ecNumber>
    </recommendedName>
    <alternativeName>
        <fullName evidence="6">Formyltetrahydrofolate synthetase</fullName>
        <shortName evidence="6">FHS</shortName>
        <shortName evidence="6">FTHFS</shortName>
    </alternativeName>
</protein>
<dbReference type="Gene3D" id="3.40.50.300">
    <property type="entry name" value="P-loop containing nucleotide triphosphate hydrolases"/>
    <property type="match status" value="1"/>
</dbReference>
<dbReference type="Pfam" id="PF01268">
    <property type="entry name" value="FTHFS"/>
    <property type="match status" value="1"/>
</dbReference>
<keyword evidence="8" id="KW-1185">Reference proteome</keyword>
<comment type="pathway">
    <text evidence="1 6">One-carbon metabolism; tetrahydrofolate interconversion.</text>
</comment>
<dbReference type="EC" id="6.3.4.3" evidence="6"/>
<proteinExistence type="inferred from homology"/>
<gene>
    <name evidence="6" type="primary">fhs</name>
    <name evidence="7" type="ORF">PYTT_0589</name>
</gene>
<evidence type="ECO:0000256" key="5">
    <source>
        <dbReference type="ARBA" id="ARBA00022840"/>
    </source>
</evidence>
<dbReference type="GO" id="GO:0005524">
    <property type="term" value="F:ATP binding"/>
    <property type="evidence" value="ECO:0007669"/>
    <property type="project" value="UniProtKB-UniRule"/>
</dbReference>
<evidence type="ECO:0000256" key="1">
    <source>
        <dbReference type="ARBA" id="ARBA00004777"/>
    </source>
</evidence>
<dbReference type="HAMAP" id="MF_01543">
    <property type="entry name" value="FTHFS"/>
    <property type="match status" value="1"/>
</dbReference>
<dbReference type="GO" id="GO:0004329">
    <property type="term" value="F:formate-tetrahydrofolate ligase activity"/>
    <property type="evidence" value="ECO:0007669"/>
    <property type="project" value="UniProtKB-UniRule"/>
</dbReference>
<accession>A0A1C7PEC8</accession>
<dbReference type="InterPro" id="IPR020628">
    <property type="entry name" value="Formate_THF_ligase_CS"/>
</dbReference>
<dbReference type="EMBL" id="LT629973">
    <property type="protein sequence ID" value="SEH76779.1"/>
    <property type="molecule type" value="Genomic_DNA"/>
</dbReference>
<name>A0A1C7PEC8_9BACT</name>
<comment type="catalytic activity">
    <reaction evidence="6">
        <text>(6S)-5,6,7,8-tetrahydrofolate + formate + ATP = (6R)-10-formyltetrahydrofolate + ADP + phosphate</text>
        <dbReference type="Rhea" id="RHEA:20221"/>
        <dbReference type="ChEBI" id="CHEBI:15740"/>
        <dbReference type="ChEBI" id="CHEBI:30616"/>
        <dbReference type="ChEBI" id="CHEBI:43474"/>
        <dbReference type="ChEBI" id="CHEBI:57453"/>
        <dbReference type="ChEBI" id="CHEBI:195366"/>
        <dbReference type="ChEBI" id="CHEBI:456216"/>
        <dbReference type="EC" id="6.3.4.3"/>
    </reaction>
</comment>
<dbReference type="Gene3D" id="3.10.410.10">
    <property type="entry name" value="Formyltetrahydrofolate synthetase, domain 3"/>
    <property type="match status" value="1"/>
</dbReference>
<dbReference type="AlphaFoldDB" id="A0A1C7PEC8"/>
<dbReference type="KEGG" id="agl:PYTT_0589"/>
<evidence type="ECO:0000256" key="6">
    <source>
        <dbReference type="HAMAP-Rule" id="MF_01543"/>
    </source>
</evidence>